<evidence type="ECO:0000313" key="14">
    <source>
        <dbReference type="EnsemblMetazoa" id="PHUM039530-PA"/>
    </source>
</evidence>
<dbReference type="AlphaFoldDB" id="E0VAJ2"/>
<dbReference type="GO" id="GO:0005829">
    <property type="term" value="C:cytosol"/>
    <property type="evidence" value="ECO:0007669"/>
    <property type="project" value="UniProtKB-ARBA"/>
</dbReference>
<evidence type="ECO:0000256" key="11">
    <source>
        <dbReference type="ARBA" id="ARBA00079049"/>
    </source>
</evidence>
<dbReference type="CTD" id="8232449"/>
<keyword evidence="6" id="KW-0445">Lipid transport</keyword>
<dbReference type="InterPro" id="IPR002913">
    <property type="entry name" value="START_lipid-bd_dom"/>
</dbReference>
<evidence type="ECO:0000313" key="15">
    <source>
        <dbReference type="Proteomes" id="UP000009046"/>
    </source>
</evidence>
<dbReference type="EMBL" id="AAZO01000463">
    <property type="status" value="NOT_ANNOTATED_CDS"/>
    <property type="molecule type" value="Genomic_DNA"/>
</dbReference>
<dbReference type="OMA" id="LEYRKVW"/>
<name>E0VAJ2_PEDHC</name>
<dbReference type="VEuPathDB" id="VectorBase:PHUM039530"/>
<dbReference type="EMBL" id="DS235006">
    <property type="protein sequence ID" value="EEB10398.1"/>
    <property type="molecule type" value="Genomic_DNA"/>
</dbReference>
<evidence type="ECO:0000256" key="9">
    <source>
        <dbReference type="ARBA" id="ARBA00069061"/>
    </source>
</evidence>
<dbReference type="InterPro" id="IPR051213">
    <property type="entry name" value="START_lipid_transfer"/>
</dbReference>
<dbReference type="EnsemblMetazoa" id="PHUM039530-RA">
    <property type="protein sequence ID" value="PHUM039530-PA"/>
    <property type="gene ID" value="PHUM039530"/>
</dbReference>
<evidence type="ECO:0000256" key="8">
    <source>
        <dbReference type="ARBA" id="ARBA00063535"/>
    </source>
</evidence>
<dbReference type="GeneID" id="8232449"/>
<reference evidence="14" key="3">
    <citation type="submission" date="2021-02" db="UniProtKB">
        <authorList>
            <consortium name="EnsemblMetazoa"/>
        </authorList>
    </citation>
    <scope>IDENTIFICATION</scope>
    <source>
        <strain evidence="14">USDA</strain>
    </source>
</reference>
<dbReference type="STRING" id="121224.E0VAJ2"/>
<evidence type="ECO:0000256" key="5">
    <source>
        <dbReference type="ARBA" id="ARBA00022990"/>
    </source>
</evidence>
<feature type="domain" description="START" evidence="12">
    <location>
        <begin position="170"/>
        <end position="357"/>
    </location>
</feature>
<evidence type="ECO:0000256" key="10">
    <source>
        <dbReference type="ARBA" id="ARBA00077188"/>
    </source>
</evidence>
<dbReference type="SUPFAM" id="SSF55961">
    <property type="entry name" value="Bet v1-like"/>
    <property type="match status" value="1"/>
</dbReference>
<evidence type="ECO:0000256" key="7">
    <source>
        <dbReference type="ARBA" id="ARBA00023121"/>
    </source>
</evidence>
<reference evidence="13" key="1">
    <citation type="submission" date="2007-04" db="EMBL/GenBank/DDBJ databases">
        <title>Annotation of Pediculus humanus corporis strain USDA.</title>
        <authorList>
            <person name="Kirkness E."/>
            <person name="Hannick L."/>
            <person name="Hass B."/>
            <person name="Bruggner R."/>
            <person name="Lawson D."/>
            <person name="Bidwell S."/>
            <person name="Joardar V."/>
            <person name="Caler E."/>
            <person name="Walenz B."/>
            <person name="Inman J."/>
            <person name="Schobel S."/>
            <person name="Galinsky K."/>
            <person name="Amedeo P."/>
            <person name="Strausberg R."/>
        </authorList>
    </citation>
    <scope>NUCLEOTIDE SEQUENCE</scope>
    <source>
        <strain evidence="13">USDA</strain>
    </source>
</reference>
<gene>
    <name evidence="14" type="primary">8232449</name>
    <name evidence="13" type="ORF">Phum_PHUM039530</name>
</gene>
<keyword evidence="3" id="KW-0963">Cytoplasm</keyword>
<organism>
    <name type="scientific">Pediculus humanus subsp. corporis</name>
    <name type="common">Body louse</name>
    <dbReference type="NCBI Taxonomy" id="121224"/>
    <lineage>
        <taxon>Eukaryota</taxon>
        <taxon>Metazoa</taxon>
        <taxon>Ecdysozoa</taxon>
        <taxon>Arthropoda</taxon>
        <taxon>Hexapoda</taxon>
        <taxon>Insecta</taxon>
        <taxon>Pterygota</taxon>
        <taxon>Neoptera</taxon>
        <taxon>Paraneoptera</taxon>
        <taxon>Psocodea</taxon>
        <taxon>Troctomorpha</taxon>
        <taxon>Phthiraptera</taxon>
        <taxon>Anoplura</taxon>
        <taxon>Pediculidae</taxon>
        <taxon>Pediculus</taxon>
    </lineage>
</organism>
<dbReference type="InParanoid" id="E0VAJ2"/>
<dbReference type="CDD" id="cd08911">
    <property type="entry name" value="START_STARD7-like"/>
    <property type="match status" value="1"/>
</dbReference>
<evidence type="ECO:0000313" key="13">
    <source>
        <dbReference type="EMBL" id="EEB10398.1"/>
    </source>
</evidence>
<dbReference type="HOGENOM" id="CLU_042209_2_0_1"/>
<proteinExistence type="predicted"/>
<keyword evidence="2" id="KW-0813">Transport</keyword>
<keyword evidence="7" id="KW-0446">Lipid-binding</keyword>
<comment type="subunit">
    <text evidence="8">Interacts with ACOT13/THEM2.</text>
</comment>
<dbReference type="GO" id="GO:0008289">
    <property type="term" value="F:lipid binding"/>
    <property type="evidence" value="ECO:0007669"/>
    <property type="project" value="UniProtKB-KW"/>
</dbReference>
<dbReference type="PROSITE" id="PS50848">
    <property type="entry name" value="START"/>
    <property type="match status" value="1"/>
</dbReference>
<dbReference type="eggNOG" id="KOG2761">
    <property type="taxonomic scope" value="Eukaryota"/>
</dbReference>
<dbReference type="RefSeq" id="XP_002423136.1">
    <property type="nucleotide sequence ID" value="XM_002423091.1"/>
</dbReference>
<reference evidence="13" key="2">
    <citation type="submission" date="2007-04" db="EMBL/GenBank/DDBJ databases">
        <title>The genome of the human body louse.</title>
        <authorList>
            <consortium name="The Human Body Louse Genome Consortium"/>
            <person name="Kirkness E."/>
            <person name="Walenz B."/>
            <person name="Hass B."/>
            <person name="Bruggner R."/>
            <person name="Strausberg R."/>
        </authorList>
    </citation>
    <scope>NUCLEOTIDE SEQUENCE</scope>
    <source>
        <strain evidence="13">USDA</strain>
    </source>
</reference>
<comment type="subcellular location">
    <subcellularLocation>
        <location evidence="1">Cytoplasm</location>
    </subcellularLocation>
</comment>
<dbReference type="Gene3D" id="3.30.530.20">
    <property type="match status" value="1"/>
</dbReference>
<sequence>MTLFRIIVRNIDSFNMSRLRLPKLHQFLKANSGEIRENCLRNCEYLVAYKLRRGQQVLSLYKKLWGDMYFKQMFDHLKEKLQKQFIERKKLLTLAGSMLLFDWNKNRIDEKYMRSHYLDLEYIKYLTNLTITCSVCHKRLVIDSPSPNVDYCSCNGTKPVYNKKVGTCPWVPFLERQDLLVWRKEQDHNPGMYEYKVYGFYEEIRADMFLQVQLDIEYRKTWDLTAVEIKLVDSDPYSNSNVLYWEMQWPKFFANRDYVFNRRYIIDPVEKVMVITNHITEHPSAPESSQKFRVKDYKCTMVIRPVTTFDKPGVKFCMTYFDNPGLTIPGPIQTWVATSAMPDFLTRLRSASKRYTVNPDKRNSGGDEPCQEGFFKNFSIKQNTSNYLQKTAWVNHFKSYFLSS</sequence>
<dbReference type="Pfam" id="PF01852">
    <property type="entry name" value="START"/>
    <property type="match status" value="1"/>
</dbReference>
<evidence type="ECO:0000256" key="4">
    <source>
        <dbReference type="ARBA" id="ARBA00022553"/>
    </source>
</evidence>
<keyword evidence="4" id="KW-0597">Phosphoprotein</keyword>
<dbReference type="OrthoDB" id="1295045at2759"/>
<protein>
    <recommendedName>
        <fullName evidence="9">Phosphatidylcholine transfer protein</fullName>
    </recommendedName>
    <alternativeName>
        <fullName evidence="11">START domain-containing protein 2</fullName>
    </alternativeName>
    <alternativeName>
        <fullName evidence="10">StAR-related lipid transfer protein 2</fullName>
    </alternativeName>
</protein>
<keyword evidence="15" id="KW-1185">Reference proteome</keyword>
<evidence type="ECO:0000256" key="2">
    <source>
        <dbReference type="ARBA" id="ARBA00022448"/>
    </source>
</evidence>
<evidence type="ECO:0000256" key="6">
    <source>
        <dbReference type="ARBA" id="ARBA00023055"/>
    </source>
</evidence>
<evidence type="ECO:0000256" key="1">
    <source>
        <dbReference type="ARBA" id="ARBA00004496"/>
    </source>
</evidence>
<evidence type="ECO:0000259" key="12">
    <source>
        <dbReference type="PROSITE" id="PS50848"/>
    </source>
</evidence>
<dbReference type="KEGG" id="phu:Phum_PHUM039530"/>
<dbReference type="GO" id="GO:0006869">
    <property type="term" value="P:lipid transport"/>
    <property type="evidence" value="ECO:0007669"/>
    <property type="project" value="UniProtKB-KW"/>
</dbReference>
<dbReference type="PANTHER" id="PTHR19308:SF8">
    <property type="entry name" value="STAR-RELATED LIPID TRANSFER PROTEIN 7, MITOCHONDRIAL"/>
    <property type="match status" value="1"/>
</dbReference>
<dbReference type="FunCoup" id="E0VAJ2">
    <property type="interactions" value="226"/>
</dbReference>
<dbReference type="FunFam" id="3.30.530.20:FF:000017">
    <property type="entry name" value="Phosphatidylcholine transfer protein, putative"/>
    <property type="match status" value="1"/>
</dbReference>
<dbReference type="InterPro" id="IPR023393">
    <property type="entry name" value="START-like_dom_sf"/>
</dbReference>
<evidence type="ECO:0000256" key="3">
    <source>
        <dbReference type="ARBA" id="ARBA00022490"/>
    </source>
</evidence>
<dbReference type="InterPro" id="IPR041949">
    <property type="entry name" value="START_STARD7"/>
</dbReference>
<keyword evidence="5" id="KW-0007">Acetylation</keyword>
<dbReference type="Proteomes" id="UP000009046">
    <property type="component" value="Unassembled WGS sequence"/>
</dbReference>
<dbReference type="PANTHER" id="PTHR19308">
    <property type="entry name" value="PHOSPHATIDYLCHOLINE TRANSFER PROTEIN"/>
    <property type="match status" value="1"/>
</dbReference>
<accession>E0VAJ2</accession>